<sequence>MNTATFTALADPYRLQMVELLRRQPLAVGEIASRLGLRQPQTSKHLRILSDAGIIDMQASANRRICSLRPEPFRELDAWISEYRLLWEERFDQLDTYLQTLQTDPTATRPPPLPNDPTKPGGES</sequence>
<dbReference type="PRINTS" id="PR00778">
    <property type="entry name" value="HTHARSR"/>
</dbReference>
<dbReference type="Gene3D" id="1.10.10.10">
    <property type="entry name" value="Winged helix-like DNA-binding domain superfamily/Winged helix DNA-binding domain"/>
    <property type="match status" value="1"/>
</dbReference>
<dbReference type="SUPFAM" id="SSF46785">
    <property type="entry name" value="Winged helix' DNA-binding domain"/>
    <property type="match status" value="1"/>
</dbReference>
<dbReference type="InterPro" id="IPR001845">
    <property type="entry name" value="HTH_ArsR_DNA-bd_dom"/>
</dbReference>
<dbReference type="Proteomes" id="UP000236379">
    <property type="component" value="Unassembled WGS sequence"/>
</dbReference>
<dbReference type="InterPro" id="IPR036388">
    <property type="entry name" value="WH-like_DNA-bd_sf"/>
</dbReference>
<feature type="compositionally biased region" description="Pro residues" evidence="1">
    <location>
        <begin position="108"/>
        <end position="117"/>
    </location>
</feature>
<dbReference type="AlphaFoldDB" id="A0A2K3V1K4"/>
<dbReference type="Pfam" id="PF12840">
    <property type="entry name" value="HTH_20"/>
    <property type="match status" value="1"/>
</dbReference>
<evidence type="ECO:0000313" key="4">
    <source>
        <dbReference type="Proteomes" id="UP000236379"/>
    </source>
</evidence>
<dbReference type="RefSeq" id="WP_103313090.1">
    <property type="nucleotide sequence ID" value="NZ_PPPD01000001.1"/>
</dbReference>
<accession>A0A2K3V1K4</accession>
<reference evidence="3 4" key="1">
    <citation type="submission" date="2018-01" db="EMBL/GenBank/DDBJ databases">
        <title>Deinococcus koreensis sp. nov., a radiation-resistant bacterium isolated from river water.</title>
        <authorList>
            <person name="Choi A."/>
        </authorList>
    </citation>
    <scope>NUCLEOTIDE SEQUENCE [LARGE SCALE GENOMIC DNA]</scope>
    <source>
        <strain evidence="3 4">SJW1-2</strain>
    </source>
</reference>
<protein>
    <submittedName>
        <fullName evidence="3">Transcriptional regulator</fullName>
    </submittedName>
</protein>
<organism evidence="3 4">
    <name type="scientific">Deinococcus koreensis</name>
    <dbReference type="NCBI Taxonomy" id="2054903"/>
    <lineage>
        <taxon>Bacteria</taxon>
        <taxon>Thermotogati</taxon>
        <taxon>Deinococcota</taxon>
        <taxon>Deinococci</taxon>
        <taxon>Deinococcales</taxon>
        <taxon>Deinococcaceae</taxon>
        <taxon>Deinococcus</taxon>
    </lineage>
</organism>
<dbReference type="OrthoDB" id="9799175at2"/>
<dbReference type="PANTHER" id="PTHR38600">
    <property type="entry name" value="TRANSCRIPTIONAL REGULATORY PROTEIN"/>
    <property type="match status" value="1"/>
</dbReference>
<feature type="domain" description="HTH arsR-type" evidence="2">
    <location>
        <begin position="1"/>
        <end position="88"/>
    </location>
</feature>
<proteinExistence type="predicted"/>
<dbReference type="GO" id="GO:0003700">
    <property type="term" value="F:DNA-binding transcription factor activity"/>
    <property type="evidence" value="ECO:0007669"/>
    <property type="project" value="InterPro"/>
</dbReference>
<gene>
    <name evidence="3" type="ORF">CVO96_16030</name>
</gene>
<dbReference type="NCBIfam" id="NF033788">
    <property type="entry name" value="HTH_metalloreg"/>
    <property type="match status" value="1"/>
</dbReference>
<dbReference type="CDD" id="cd00090">
    <property type="entry name" value="HTH_ARSR"/>
    <property type="match status" value="1"/>
</dbReference>
<comment type="caution">
    <text evidence="3">The sequence shown here is derived from an EMBL/GenBank/DDBJ whole genome shotgun (WGS) entry which is preliminary data.</text>
</comment>
<dbReference type="PANTHER" id="PTHR38600:SF2">
    <property type="entry name" value="SLL0088 PROTEIN"/>
    <property type="match status" value="1"/>
</dbReference>
<name>A0A2K3V1K4_9DEIO</name>
<feature type="region of interest" description="Disordered" evidence="1">
    <location>
        <begin position="101"/>
        <end position="124"/>
    </location>
</feature>
<dbReference type="PROSITE" id="PS50987">
    <property type="entry name" value="HTH_ARSR_2"/>
    <property type="match status" value="1"/>
</dbReference>
<keyword evidence="4" id="KW-1185">Reference proteome</keyword>
<dbReference type="InterPro" id="IPR011991">
    <property type="entry name" value="ArsR-like_HTH"/>
</dbReference>
<evidence type="ECO:0000256" key="1">
    <source>
        <dbReference type="SAM" id="MobiDB-lite"/>
    </source>
</evidence>
<evidence type="ECO:0000313" key="3">
    <source>
        <dbReference type="EMBL" id="PNY82658.1"/>
    </source>
</evidence>
<evidence type="ECO:0000259" key="2">
    <source>
        <dbReference type="PROSITE" id="PS50987"/>
    </source>
</evidence>
<dbReference type="SMART" id="SM00418">
    <property type="entry name" value="HTH_ARSR"/>
    <property type="match status" value="1"/>
</dbReference>
<dbReference type="EMBL" id="PPPD01000001">
    <property type="protein sequence ID" value="PNY82658.1"/>
    <property type="molecule type" value="Genomic_DNA"/>
</dbReference>
<dbReference type="InterPro" id="IPR036390">
    <property type="entry name" value="WH_DNA-bd_sf"/>
</dbReference>